<comment type="caution">
    <text evidence="2">The sequence shown here is derived from an EMBL/GenBank/DDBJ whole genome shotgun (WGS) entry which is preliminary data.</text>
</comment>
<feature type="compositionally biased region" description="Polar residues" evidence="1">
    <location>
        <begin position="48"/>
        <end position="60"/>
    </location>
</feature>
<reference evidence="2" key="1">
    <citation type="journal article" date="2023" name="Plant J.">
        <title>Genome sequences and population genomics provide insights into the demographic history, inbreeding, and mutation load of two 'living fossil' tree species of Dipteronia.</title>
        <authorList>
            <person name="Feng Y."/>
            <person name="Comes H.P."/>
            <person name="Chen J."/>
            <person name="Zhu S."/>
            <person name="Lu R."/>
            <person name="Zhang X."/>
            <person name="Li P."/>
            <person name="Qiu J."/>
            <person name="Olsen K.M."/>
            <person name="Qiu Y."/>
        </authorList>
    </citation>
    <scope>NUCLEOTIDE SEQUENCE</scope>
    <source>
        <strain evidence="2">NBL</strain>
    </source>
</reference>
<dbReference type="Proteomes" id="UP001281410">
    <property type="component" value="Unassembled WGS sequence"/>
</dbReference>
<accession>A0AAE0E8L5</accession>
<evidence type="ECO:0000313" key="3">
    <source>
        <dbReference type="Proteomes" id="UP001281410"/>
    </source>
</evidence>
<evidence type="ECO:0000256" key="1">
    <source>
        <dbReference type="SAM" id="MobiDB-lite"/>
    </source>
</evidence>
<evidence type="ECO:0000313" key="2">
    <source>
        <dbReference type="EMBL" id="KAK3218919.1"/>
    </source>
</evidence>
<gene>
    <name evidence="2" type="ORF">Dsin_012889</name>
</gene>
<protein>
    <submittedName>
        <fullName evidence="2">Uncharacterized protein</fullName>
    </submittedName>
</protein>
<feature type="region of interest" description="Disordered" evidence="1">
    <location>
        <begin position="48"/>
        <end position="72"/>
    </location>
</feature>
<dbReference type="EMBL" id="JANJYJ010000004">
    <property type="protein sequence ID" value="KAK3218919.1"/>
    <property type="molecule type" value="Genomic_DNA"/>
</dbReference>
<dbReference type="AlphaFoldDB" id="A0AAE0E8L5"/>
<proteinExistence type="predicted"/>
<sequence>MVFGKDHANGRNAEAPADVIEEIGRTEVDNDIVGENLNDNFVSMSFSEISQMPSTHSEGSSKNKRRRADDQLGDKFKEVANAIVEAFDWSSTRLSQAM</sequence>
<name>A0AAE0E8L5_9ROSI</name>
<organism evidence="2 3">
    <name type="scientific">Dipteronia sinensis</name>
    <dbReference type="NCBI Taxonomy" id="43782"/>
    <lineage>
        <taxon>Eukaryota</taxon>
        <taxon>Viridiplantae</taxon>
        <taxon>Streptophyta</taxon>
        <taxon>Embryophyta</taxon>
        <taxon>Tracheophyta</taxon>
        <taxon>Spermatophyta</taxon>
        <taxon>Magnoliopsida</taxon>
        <taxon>eudicotyledons</taxon>
        <taxon>Gunneridae</taxon>
        <taxon>Pentapetalae</taxon>
        <taxon>rosids</taxon>
        <taxon>malvids</taxon>
        <taxon>Sapindales</taxon>
        <taxon>Sapindaceae</taxon>
        <taxon>Hippocastanoideae</taxon>
        <taxon>Acereae</taxon>
        <taxon>Dipteronia</taxon>
    </lineage>
</organism>
<keyword evidence="3" id="KW-1185">Reference proteome</keyword>